<keyword evidence="3 6" id="KW-0694">RNA-binding</keyword>
<dbReference type="NCBIfam" id="TIGR00005">
    <property type="entry name" value="rluA_subfam"/>
    <property type="match status" value="1"/>
</dbReference>
<dbReference type="CDD" id="cd00165">
    <property type="entry name" value="S4"/>
    <property type="match status" value="1"/>
</dbReference>
<keyword evidence="10" id="KW-1185">Reference proteome</keyword>
<feature type="domain" description="RNA-binding S4" evidence="8">
    <location>
        <begin position="19"/>
        <end position="83"/>
    </location>
</feature>
<proteinExistence type="inferred from homology"/>
<organism evidence="9 10">
    <name type="scientific">Marininema mesophilum</name>
    <dbReference type="NCBI Taxonomy" id="1048340"/>
    <lineage>
        <taxon>Bacteria</taxon>
        <taxon>Bacillati</taxon>
        <taxon>Bacillota</taxon>
        <taxon>Bacilli</taxon>
        <taxon>Bacillales</taxon>
        <taxon>Thermoactinomycetaceae</taxon>
        <taxon>Marininema</taxon>
    </lineage>
</organism>
<evidence type="ECO:0000256" key="2">
    <source>
        <dbReference type="ARBA" id="ARBA00010876"/>
    </source>
</evidence>
<dbReference type="InterPro" id="IPR006145">
    <property type="entry name" value="PsdUridine_synth_RsuA/RluA"/>
</dbReference>
<dbReference type="EMBL" id="FNNQ01000001">
    <property type="protein sequence ID" value="SDW04617.1"/>
    <property type="molecule type" value="Genomic_DNA"/>
</dbReference>
<dbReference type="STRING" id="1048340.SAMN05444487_101173"/>
<dbReference type="Proteomes" id="UP000198534">
    <property type="component" value="Unassembled WGS sequence"/>
</dbReference>
<accession>A0A1H2QBI6</accession>
<dbReference type="InterPro" id="IPR036986">
    <property type="entry name" value="S4_RNA-bd_sf"/>
</dbReference>
<dbReference type="AlphaFoldDB" id="A0A1H2QBI6"/>
<sequence length="308" mass="34698">MSDTENLHAFHVDESEAGERLDKFLANREDDWSRMAVQAWIKDNRVLVDGQHVKSNYRLAVGEHIEVAVPPPEELHIEAEAIPLEIVYEDDDVIVVNKERGMVVHPAPGNYSGTMVNALLYHCDDLSSVGGVIRPGIVHRIDKDTSGLIMATKNDVAHWSLAEQLKEHTVERVYETLVIGNLPHDHGTIDAAIGRDPKNRQRMAVDPKKGKHAITHFEVVERFGKATLVRCCLETGRTHQIRVHMKYIGHPIVGDPVYSTQVKKWPINGQALHAKVLGFLHPRTGDKLRFVSEVPEDMKACLVRLRQQ</sequence>
<name>A0A1H2QBI6_9BACL</name>
<dbReference type="GO" id="GO:0003723">
    <property type="term" value="F:RNA binding"/>
    <property type="evidence" value="ECO:0007669"/>
    <property type="project" value="UniProtKB-KW"/>
</dbReference>
<dbReference type="InterPro" id="IPR006225">
    <property type="entry name" value="PsdUridine_synth_RluC/D"/>
</dbReference>
<dbReference type="PANTHER" id="PTHR21600">
    <property type="entry name" value="MITOCHONDRIAL RNA PSEUDOURIDINE SYNTHASE"/>
    <property type="match status" value="1"/>
</dbReference>
<dbReference type="Pfam" id="PF00849">
    <property type="entry name" value="PseudoU_synth_2"/>
    <property type="match status" value="1"/>
</dbReference>
<comment type="similarity">
    <text evidence="2 7">Belongs to the pseudouridine synthase RluA family.</text>
</comment>
<dbReference type="InterPro" id="IPR050188">
    <property type="entry name" value="RluA_PseudoU_synthase"/>
</dbReference>
<dbReference type="PANTHER" id="PTHR21600:SF44">
    <property type="entry name" value="RIBOSOMAL LARGE SUBUNIT PSEUDOURIDINE SYNTHASE D"/>
    <property type="match status" value="1"/>
</dbReference>
<gene>
    <name evidence="9" type="ORF">SAMN05444487_101173</name>
</gene>
<evidence type="ECO:0000256" key="4">
    <source>
        <dbReference type="ARBA" id="ARBA00023235"/>
    </source>
</evidence>
<comment type="function">
    <text evidence="7">Responsible for synthesis of pseudouridine from uracil.</text>
</comment>
<dbReference type="PROSITE" id="PS50889">
    <property type="entry name" value="S4"/>
    <property type="match status" value="1"/>
</dbReference>
<dbReference type="Gene3D" id="3.30.2350.10">
    <property type="entry name" value="Pseudouridine synthase"/>
    <property type="match status" value="1"/>
</dbReference>
<dbReference type="Gene3D" id="3.10.290.10">
    <property type="entry name" value="RNA-binding S4 domain"/>
    <property type="match status" value="1"/>
</dbReference>
<dbReference type="PROSITE" id="PS01129">
    <property type="entry name" value="PSI_RLU"/>
    <property type="match status" value="1"/>
</dbReference>
<protein>
    <recommendedName>
        <fullName evidence="7">Pseudouridine synthase</fullName>
        <ecNumber evidence="7">5.4.99.-</ecNumber>
    </recommendedName>
</protein>
<dbReference type="InterPro" id="IPR002942">
    <property type="entry name" value="S4_RNA-bd"/>
</dbReference>
<dbReference type="FunFam" id="3.30.2350.10:FF:000006">
    <property type="entry name" value="Pseudouridine synthase"/>
    <property type="match status" value="1"/>
</dbReference>
<dbReference type="RefSeq" id="WP_245726202.1">
    <property type="nucleotide sequence ID" value="NZ_FNNQ01000001.1"/>
</dbReference>
<dbReference type="Pfam" id="PF01479">
    <property type="entry name" value="S4"/>
    <property type="match status" value="1"/>
</dbReference>
<dbReference type="GO" id="GO:0000455">
    <property type="term" value="P:enzyme-directed rRNA pseudouridine synthesis"/>
    <property type="evidence" value="ECO:0007669"/>
    <property type="project" value="UniProtKB-ARBA"/>
</dbReference>
<dbReference type="SMART" id="SM00363">
    <property type="entry name" value="S4"/>
    <property type="match status" value="1"/>
</dbReference>
<feature type="active site" evidence="5">
    <location>
        <position position="142"/>
    </location>
</feature>
<evidence type="ECO:0000256" key="6">
    <source>
        <dbReference type="PROSITE-ProRule" id="PRU00182"/>
    </source>
</evidence>
<dbReference type="CDD" id="cd02869">
    <property type="entry name" value="PseudoU_synth_RluA_like"/>
    <property type="match status" value="1"/>
</dbReference>
<dbReference type="GO" id="GO:0120159">
    <property type="term" value="F:rRNA pseudouridine synthase activity"/>
    <property type="evidence" value="ECO:0007669"/>
    <property type="project" value="UniProtKB-ARBA"/>
</dbReference>
<reference evidence="9 10" key="1">
    <citation type="submission" date="2016-10" db="EMBL/GenBank/DDBJ databases">
        <authorList>
            <person name="de Groot N.N."/>
        </authorList>
    </citation>
    <scope>NUCLEOTIDE SEQUENCE [LARGE SCALE GENOMIC DNA]</scope>
    <source>
        <strain evidence="9 10">DSM 45610</strain>
    </source>
</reference>
<dbReference type="EC" id="5.4.99.-" evidence="7"/>
<evidence type="ECO:0000256" key="3">
    <source>
        <dbReference type="ARBA" id="ARBA00022884"/>
    </source>
</evidence>
<comment type="catalytic activity">
    <reaction evidence="1 7">
        <text>a uridine in RNA = a pseudouridine in RNA</text>
        <dbReference type="Rhea" id="RHEA:48348"/>
        <dbReference type="Rhea" id="RHEA-COMP:12068"/>
        <dbReference type="Rhea" id="RHEA-COMP:12069"/>
        <dbReference type="ChEBI" id="CHEBI:65314"/>
        <dbReference type="ChEBI" id="CHEBI:65315"/>
    </reaction>
</comment>
<dbReference type="SUPFAM" id="SSF55174">
    <property type="entry name" value="Alpha-L RNA-binding motif"/>
    <property type="match status" value="1"/>
</dbReference>
<evidence type="ECO:0000256" key="5">
    <source>
        <dbReference type="PIRSR" id="PIRSR606225-1"/>
    </source>
</evidence>
<dbReference type="InterPro" id="IPR006224">
    <property type="entry name" value="PsdUridine_synth_RluA-like_CS"/>
</dbReference>
<evidence type="ECO:0000313" key="10">
    <source>
        <dbReference type="Proteomes" id="UP000198534"/>
    </source>
</evidence>
<evidence type="ECO:0000256" key="1">
    <source>
        <dbReference type="ARBA" id="ARBA00000073"/>
    </source>
</evidence>
<evidence type="ECO:0000259" key="8">
    <source>
        <dbReference type="SMART" id="SM00363"/>
    </source>
</evidence>
<evidence type="ECO:0000256" key="7">
    <source>
        <dbReference type="RuleBase" id="RU362028"/>
    </source>
</evidence>
<keyword evidence="4 7" id="KW-0413">Isomerase</keyword>
<dbReference type="InterPro" id="IPR020103">
    <property type="entry name" value="PsdUridine_synth_cat_dom_sf"/>
</dbReference>
<dbReference type="SUPFAM" id="SSF55120">
    <property type="entry name" value="Pseudouridine synthase"/>
    <property type="match status" value="1"/>
</dbReference>
<evidence type="ECO:0000313" key="9">
    <source>
        <dbReference type="EMBL" id="SDW04617.1"/>
    </source>
</evidence>